<dbReference type="SUPFAM" id="SSF140383">
    <property type="entry name" value="BSD domain-like"/>
    <property type="match status" value="1"/>
</dbReference>
<evidence type="ECO:0000313" key="2">
    <source>
        <dbReference type="EMBL" id="CAK9147904.1"/>
    </source>
</evidence>
<organism evidence="2 3">
    <name type="scientific">Ilex paraguariensis</name>
    <name type="common">yerba mate</name>
    <dbReference type="NCBI Taxonomy" id="185542"/>
    <lineage>
        <taxon>Eukaryota</taxon>
        <taxon>Viridiplantae</taxon>
        <taxon>Streptophyta</taxon>
        <taxon>Embryophyta</taxon>
        <taxon>Tracheophyta</taxon>
        <taxon>Spermatophyta</taxon>
        <taxon>Magnoliopsida</taxon>
        <taxon>eudicotyledons</taxon>
        <taxon>Gunneridae</taxon>
        <taxon>Pentapetalae</taxon>
        <taxon>asterids</taxon>
        <taxon>campanulids</taxon>
        <taxon>Aquifoliales</taxon>
        <taxon>Aquifoliaceae</taxon>
        <taxon>Ilex</taxon>
    </lineage>
</organism>
<accession>A0ABC8RSJ7</accession>
<protein>
    <recommendedName>
        <fullName evidence="1">BSD domain-containing protein</fullName>
    </recommendedName>
</protein>
<name>A0ABC8RSJ7_9AQUA</name>
<dbReference type="Proteomes" id="UP001642360">
    <property type="component" value="Unassembled WGS sequence"/>
</dbReference>
<dbReference type="Pfam" id="PF03909">
    <property type="entry name" value="BSD"/>
    <property type="match status" value="1"/>
</dbReference>
<dbReference type="AlphaFoldDB" id="A0ABC8RSJ7"/>
<dbReference type="PROSITE" id="PS50858">
    <property type="entry name" value="BSD"/>
    <property type="match status" value="1"/>
</dbReference>
<dbReference type="SMART" id="SM00751">
    <property type="entry name" value="BSD"/>
    <property type="match status" value="1"/>
</dbReference>
<reference evidence="2 3" key="1">
    <citation type="submission" date="2024-02" db="EMBL/GenBank/DDBJ databases">
        <authorList>
            <person name="Vignale AGUSTIN F."/>
            <person name="Sosa J E."/>
            <person name="Modenutti C."/>
        </authorList>
    </citation>
    <scope>NUCLEOTIDE SEQUENCE [LARGE SCALE GENOMIC DNA]</scope>
</reference>
<dbReference type="Gene3D" id="1.10.3970.10">
    <property type="entry name" value="BSD domain"/>
    <property type="match status" value="1"/>
</dbReference>
<dbReference type="InterPro" id="IPR035925">
    <property type="entry name" value="BSD_dom_sf"/>
</dbReference>
<evidence type="ECO:0000259" key="1">
    <source>
        <dbReference type="PROSITE" id="PS50858"/>
    </source>
</evidence>
<proteinExistence type="predicted"/>
<dbReference type="InterPro" id="IPR005607">
    <property type="entry name" value="BSD_dom"/>
</dbReference>
<sequence>MDFWQKARSFAEEAAKRSQEFTIEAAKRSQELTKEAARRSQDLTIGSSKLSDIVSEASKRSKEIAAEASKRADLIKTEALKRADQIKSQIPLSQLVDSSASVQETVTTEELEKFGVTDDLREFVKEITLNTFKDFPLEEEESLGSRSQSPFNHALLGSGYGGVLKAILTEDNPRIHVNWCYMWRGGEKVNHILLRCDVAIALWIALECGDACDGIAFGFLTSIRIRMKTKFCNLWTNNEDYHFELCFKSEISEGVLKAILTEDNPRIHVNWCYMWRGGEKVNHILLRCDVAIALWIALECGDACDGIAFGFLTSIRIRMKTKFCNLWTNNEDYHFELCFKSEISEDDSEMSDIPTLSNVRQDLTKWQERHAKLVLSTVKEQDTVLNAVSARITKAIRFPLPFVCMLLRIPGKERQVIGLVLKVEALEMRSRGSSEANISEVSKLRYELCPRVMKERKFWRIYFILVNSHVAPKLKAWN</sequence>
<dbReference type="PANTHER" id="PTHR31923:SF1">
    <property type="entry name" value="BSD DOMAIN-CONTAINING PROTEIN"/>
    <property type="match status" value="1"/>
</dbReference>
<dbReference type="PANTHER" id="PTHR31923">
    <property type="entry name" value="BSD DOMAIN-CONTAINING PROTEIN"/>
    <property type="match status" value="1"/>
</dbReference>
<dbReference type="EMBL" id="CAUOFW020001724">
    <property type="protein sequence ID" value="CAK9147904.1"/>
    <property type="molecule type" value="Genomic_DNA"/>
</dbReference>
<evidence type="ECO:0000313" key="3">
    <source>
        <dbReference type="Proteomes" id="UP001642360"/>
    </source>
</evidence>
<feature type="domain" description="BSD" evidence="1">
    <location>
        <begin position="440"/>
        <end position="470"/>
    </location>
</feature>
<gene>
    <name evidence="2" type="ORF">ILEXP_LOCUS15838</name>
</gene>
<keyword evidence="3" id="KW-1185">Reference proteome</keyword>
<comment type="caution">
    <text evidence="2">The sequence shown here is derived from an EMBL/GenBank/DDBJ whole genome shotgun (WGS) entry which is preliminary data.</text>
</comment>